<evidence type="ECO:0000256" key="18">
    <source>
        <dbReference type="PROSITE-ProRule" id="PRU00134"/>
    </source>
</evidence>
<evidence type="ECO:0000256" key="1">
    <source>
        <dbReference type="ARBA" id="ARBA00004141"/>
    </source>
</evidence>
<dbReference type="EC" id="2.7.1.182" evidence="16"/>
<reference evidence="24 26" key="1">
    <citation type="submission" date="2018-09" db="EMBL/GenBank/DDBJ databases">
        <title>Genomic investigation of the strawberry pathogen Phytophthora fragariae indicates pathogenicity is determined by transcriptional variation in three key races.</title>
        <authorList>
            <person name="Adams T.M."/>
            <person name="Armitage A.D."/>
            <person name="Sobczyk M.K."/>
            <person name="Bates H.J."/>
            <person name="Dunwell J.M."/>
            <person name="Nellist C.F."/>
            <person name="Harrison R.J."/>
        </authorList>
    </citation>
    <scope>NUCLEOTIDE SEQUENCE [LARGE SCALE GENOMIC DNA]</scope>
    <source>
        <strain evidence="22 24">SCRP249</strain>
        <strain evidence="21 26">SCRP324</strain>
        <strain evidence="23 25">SCRP333</strain>
    </source>
</reference>
<keyword evidence="11" id="KW-0862">Zinc</keyword>
<evidence type="ECO:0000313" key="21">
    <source>
        <dbReference type="EMBL" id="KAE9047714.1"/>
    </source>
</evidence>
<evidence type="ECO:0000256" key="10">
    <source>
        <dbReference type="ARBA" id="ARBA00022777"/>
    </source>
</evidence>
<evidence type="ECO:0000256" key="8">
    <source>
        <dbReference type="ARBA" id="ARBA00022723"/>
    </source>
</evidence>
<keyword evidence="25" id="KW-1185">Reference proteome</keyword>
<evidence type="ECO:0000256" key="17">
    <source>
        <dbReference type="ARBA" id="ARBA00048889"/>
    </source>
</evidence>
<evidence type="ECO:0000256" key="2">
    <source>
        <dbReference type="ARBA" id="ARBA00004229"/>
    </source>
</evidence>
<dbReference type="AlphaFoldDB" id="A0A6A3P3H4"/>
<organism evidence="22 24">
    <name type="scientific">Phytophthora rubi</name>
    <dbReference type="NCBI Taxonomy" id="129364"/>
    <lineage>
        <taxon>Eukaryota</taxon>
        <taxon>Sar</taxon>
        <taxon>Stramenopiles</taxon>
        <taxon>Oomycota</taxon>
        <taxon>Peronosporomycetes</taxon>
        <taxon>Peronosporales</taxon>
        <taxon>Peronosporaceae</taxon>
        <taxon>Phytophthora</taxon>
    </lineage>
</organism>
<dbReference type="EMBL" id="QXFT01000007">
    <property type="protein sequence ID" value="KAE9360223.1"/>
    <property type="molecule type" value="Genomic_DNA"/>
</dbReference>
<comment type="catalytic activity">
    <reaction evidence="17">
        <text>phytol + CTP = phytyl phosphate + CDP + H(+)</text>
        <dbReference type="Rhea" id="RHEA:38055"/>
        <dbReference type="ChEBI" id="CHEBI:15378"/>
        <dbReference type="ChEBI" id="CHEBI:17327"/>
        <dbReference type="ChEBI" id="CHEBI:37563"/>
        <dbReference type="ChEBI" id="CHEBI:58069"/>
        <dbReference type="ChEBI" id="CHEBI:75483"/>
        <dbReference type="EC" id="2.7.1.182"/>
    </reaction>
</comment>
<evidence type="ECO:0000313" key="24">
    <source>
        <dbReference type="Proteomes" id="UP000429607"/>
    </source>
</evidence>
<dbReference type="GO" id="GO:0008270">
    <property type="term" value="F:zinc ion binding"/>
    <property type="evidence" value="ECO:0007669"/>
    <property type="project" value="UniProtKB-KW"/>
</dbReference>
<comment type="subcellular location">
    <subcellularLocation>
        <location evidence="1">Membrane</location>
        <topology evidence="1">Multi-pass membrane protein</topology>
    </subcellularLocation>
    <subcellularLocation>
        <location evidence="2">Plastid</location>
        <location evidence="2">Chloroplast</location>
    </subcellularLocation>
</comment>
<evidence type="ECO:0000259" key="20">
    <source>
        <dbReference type="PROSITE" id="PS50865"/>
    </source>
</evidence>
<dbReference type="GO" id="GO:0016020">
    <property type="term" value="C:membrane"/>
    <property type="evidence" value="ECO:0007669"/>
    <property type="project" value="UniProtKB-SubCell"/>
</dbReference>
<evidence type="ECO:0000256" key="19">
    <source>
        <dbReference type="PROSITE-ProRule" id="PRU00339"/>
    </source>
</evidence>
<dbReference type="EMBL" id="QXFU01000022">
    <property type="protein sequence ID" value="KAE9047714.1"/>
    <property type="molecule type" value="Genomic_DNA"/>
</dbReference>
<dbReference type="EMBL" id="QXFV01000007">
    <property type="protein sequence ID" value="KAE9052654.1"/>
    <property type="molecule type" value="Genomic_DNA"/>
</dbReference>
<dbReference type="GO" id="GO:0010276">
    <property type="term" value="F:phytol kinase activity"/>
    <property type="evidence" value="ECO:0007669"/>
    <property type="project" value="UniProtKB-EC"/>
</dbReference>
<dbReference type="Proteomes" id="UP000429607">
    <property type="component" value="Unassembled WGS sequence"/>
</dbReference>
<name>A0A6A3P3H4_9STRA</name>
<dbReference type="OrthoDB" id="188436at2759"/>
<comment type="caution">
    <text evidence="22">The sequence shown here is derived from an EMBL/GenBank/DDBJ whole genome shotgun (WGS) entry which is preliminary data.</text>
</comment>
<evidence type="ECO:0000256" key="3">
    <source>
        <dbReference type="ARBA" id="ARBA00010794"/>
    </source>
</evidence>
<keyword evidence="8" id="KW-0479">Metal-binding</keyword>
<dbReference type="Gene3D" id="1.25.40.10">
    <property type="entry name" value="Tetratricopeptide repeat domain"/>
    <property type="match status" value="1"/>
</dbReference>
<gene>
    <name evidence="22" type="ORF">PR001_g302</name>
    <name evidence="21" type="ORF">PR002_g860</name>
    <name evidence="23" type="ORF">PR003_g335</name>
</gene>
<feature type="repeat" description="TPR" evidence="19">
    <location>
        <begin position="59"/>
        <end position="92"/>
    </location>
</feature>
<evidence type="ECO:0000256" key="9">
    <source>
        <dbReference type="ARBA" id="ARBA00022771"/>
    </source>
</evidence>
<keyword evidence="4" id="KW-0150">Chloroplast</keyword>
<keyword evidence="14" id="KW-0472">Membrane</keyword>
<keyword evidence="19" id="KW-0802">TPR repeat</keyword>
<evidence type="ECO:0000256" key="5">
    <source>
        <dbReference type="ARBA" id="ARBA00022640"/>
    </source>
</evidence>
<evidence type="ECO:0000256" key="4">
    <source>
        <dbReference type="ARBA" id="ARBA00022528"/>
    </source>
</evidence>
<evidence type="ECO:0000256" key="7">
    <source>
        <dbReference type="ARBA" id="ARBA00022692"/>
    </source>
</evidence>
<evidence type="ECO:0000256" key="11">
    <source>
        <dbReference type="ARBA" id="ARBA00022833"/>
    </source>
</evidence>
<evidence type="ECO:0000313" key="22">
    <source>
        <dbReference type="EMBL" id="KAE9052654.1"/>
    </source>
</evidence>
<evidence type="ECO:0000313" key="25">
    <source>
        <dbReference type="Proteomes" id="UP000434957"/>
    </source>
</evidence>
<keyword evidence="5" id="KW-0934">Plastid</keyword>
<evidence type="ECO:0000256" key="15">
    <source>
        <dbReference type="ARBA" id="ARBA00024015"/>
    </source>
</evidence>
<evidence type="ECO:0000256" key="14">
    <source>
        <dbReference type="ARBA" id="ARBA00023136"/>
    </source>
</evidence>
<keyword evidence="6" id="KW-0808">Transferase</keyword>
<keyword evidence="13" id="KW-1133">Transmembrane helix</keyword>
<keyword evidence="7" id="KW-0812">Transmembrane</keyword>
<dbReference type="InterPro" id="IPR019734">
    <property type="entry name" value="TPR_rpt"/>
</dbReference>
<evidence type="ECO:0000256" key="12">
    <source>
        <dbReference type="ARBA" id="ARBA00022946"/>
    </source>
</evidence>
<accession>A0A6A3P3H4</accession>
<dbReference type="Pfam" id="PF13374">
    <property type="entry name" value="TPR_10"/>
    <property type="match status" value="1"/>
</dbReference>
<dbReference type="SUPFAM" id="SSF144232">
    <property type="entry name" value="HIT/MYND zinc finger-like"/>
    <property type="match status" value="1"/>
</dbReference>
<keyword evidence="10" id="KW-0418">Kinase</keyword>
<evidence type="ECO:0000256" key="16">
    <source>
        <dbReference type="ARBA" id="ARBA00039024"/>
    </source>
</evidence>
<evidence type="ECO:0000256" key="6">
    <source>
        <dbReference type="ARBA" id="ARBA00022679"/>
    </source>
</evidence>
<dbReference type="Proteomes" id="UP000435112">
    <property type="component" value="Unassembled WGS sequence"/>
</dbReference>
<dbReference type="PANTHER" id="PTHR32523:SF8">
    <property type="entry name" value="DOLICHOL KINASE"/>
    <property type="match status" value="1"/>
</dbReference>
<dbReference type="PANTHER" id="PTHR32523">
    <property type="entry name" value="PHYTOL KINASE 1, CHLOROPLASTIC"/>
    <property type="match status" value="1"/>
</dbReference>
<dbReference type="SUPFAM" id="SSF48452">
    <property type="entry name" value="TPR-like"/>
    <property type="match status" value="1"/>
</dbReference>
<dbReference type="InterPro" id="IPR039606">
    <property type="entry name" value="Phytol/farnesol_kinase"/>
</dbReference>
<keyword evidence="9 18" id="KW-0863">Zinc-finger</keyword>
<evidence type="ECO:0000256" key="13">
    <source>
        <dbReference type="ARBA" id="ARBA00022989"/>
    </source>
</evidence>
<comment type="pathway">
    <text evidence="15">Cofactor biosynthesis; tocopherol biosynthesis.</text>
</comment>
<dbReference type="Pfam" id="PF01753">
    <property type="entry name" value="zf-MYND"/>
    <property type="match status" value="1"/>
</dbReference>
<dbReference type="PROSITE" id="PS50865">
    <property type="entry name" value="ZF_MYND_2"/>
    <property type="match status" value="1"/>
</dbReference>
<dbReference type="Proteomes" id="UP000434957">
    <property type="component" value="Unassembled WGS sequence"/>
</dbReference>
<comment type="similarity">
    <text evidence="3">Belongs to the polyprenol kinase family.</text>
</comment>
<proteinExistence type="inferred from homology"/>
<feature type="domain" description="MYND-type" evidence="20">
    <location>
        <begin position="136"/>
        <end position="178"/>
    </location>
</feature>
<evidence type="ECO:0000313" key="23">
    <source>
        <dbReference type="EMBL" id="KAE9360223.1"/>
    </source>
</evidence>
<sequence length="185" mass="20412">MAAHVKVVAGDAAAYMELVDRSNEATRLVKANKLSEAETLLRDVLRRKPAAGFDAVSVALTQHELGSVLRQRGRLDEALELLAAALEVRDRADEAAGIGIALRDGNLTRDEMGKVFEAMGDCERALQVRDPSRRICANDACEALDYEKVQACGRCKCVFYCCKTCQKQDWKSRHHALCRPPKKAP</sequence>
<evidence type="ECO:0000313" key="26">
    <source>
        <dbReference type="Proteomes" id="UP000435112"/>
    </source>
</evidence>
<protein>
    <recommendedName>
        <fullName evidence="16">phytol kinase</fullName>
        <ecNumber evidence="16">2.7.1.182</ecNumber>
    </recommendedName>
</protein>
<dbReference type="GO" id="GO:0009507">
    <property type="term" value="C:chloroplast"/>
    <property type="evidence" value="ECO:0007669"/>
    <property type="project" value="UniProtKB-SubCell"/>
</dbReference>
<dbReference type="PROSITE" id="PS50005">
    <property type="entry name" value="TPR"/>
    <property type="match status" value="1"/>
</dbReference>
<dbReference type="InterPro" id="IPR002893">
    <property type="entry name" value="Znf_MYND"/>
</dbReference>
<dbReference type="PROSITE" id="PS01360">
    <property type="entry name" value="ZF_MYND_1"/>
    <property type="match status" value="1"/>
</dbReference>
<dbReference type="Gene3D" id="6.10.140.2220">
    <property type="match status" value="1"/>
</dbReference>
<keyword evidence="12" id="KW-0809">Transit peptide</keyword>
<dbReference type="InterPro" id="IPR011990">
    <property type="entry name" value="TPR-like_helical_dom_sf"/>
</dbReference>